<protein>
    <submittedName>
        <fullName evidence="3">Protein tyrosine serine phosphatase</fullName>
    </submittedName>
</protein>
<comment type="caution">
    <text evidence="3">The sequence shown here is derived from an EMBL/GenBank/DDBJ whole genome shotgun (WGS) entry which is preliminary data.</text>
</comment>
<evidence type="ECO:0000256" key="1">
    <source>
        <dbReference type="ARBA" id="ARBA00009580"/>
    </source>
</evidence>
<dbReference type="RefSeq" id="WP_057909728.1">
    <property type="nucleotide sequence ID" value="NZ_AZGK01000006.1"/>
</dbReference>
<feature type="domain" description="Tyrosine specific protein phosphatases" evidence="2">
    <location>
        <begin position="160"/>
        <end position="222"/>
    </location>
</feature>
<name>A0A0R1YWA6_9LACO</name>
<gene>
    <name evidence="3" type="ORF">FC51_GL002071</name>
</gene>
<comment type="similarity">
    <text evidence="1">Belongs to the protein-tyrosine phosphatase family.</text>
</comment>
<dbReference type="InterPro" id="IPR026893">
    <property type="entry name" value="Tyr/Ser_Pase_IphP-type"/>
</dbReference>
<sequence>MKENHDSLIASAISEGAVPTADTAAKSFSVSQPALRTLKPVKEHEIHLQGAFNVRDMGGYQTTDGLVIKDHLLLRSARLNQLTQSDVKQLINTYHVGIDFDLRRPEEVAERPDIMLPGVEYLNESVDTYETYHYHITMANNREHYRSYVTSRQAQKVYHDLFMTLLNKPYGQSVLWHCTSGKDRTGVAAALILYVLGVDTKTIFADYVASNDFLAAQTEQRITNLKENGASNAEVEHAKVDSGVDLSYLKSAFDEMNKRFGSVTGYITHGLDITREQQADLHRMYLK</sequence>
<evidence type="ECO:0000313" key="3">
    <source>
        <dbReference type="EMBL" id="KRM46495.1"/>
    </source>
</evidence>
<dbReference type="Gene3D" id="3.90.190.10">
    <property type="entry name" value="Protein tyrosine phosphatase superfamily"/>
    <property type="match status" value="1"/>
</dbReference>
<dbReference type="InterPro" id="IPR029021">
    <property type="entry name" value="Prot-tyrosine_phosphatase-like"/>
</dbReference>
<evidence type="ECO:0000259" key="2">
    <source>
        <dbReference type="PROSITE" id="PS50056"/>
    </source>
</evidence>
<accession>A0A0R1YWA6</accession>
<dbReference type="EMBL" id="AZGK01000006">
    <property type="protein sequence ID" value="KRM46495.1"/>
    <property type="molecule type" value="Genomic_DNA"/>
</dbReference>
<dbReference type="Pfam" id="PF13350">
    <property type="entry name" value="Y_phosphatase3"/>
    <property type="match status" value="1"/>
</dbReference>
<dbReference type="PANTHER" id="PTHR31126">
    <property type="entry name" value="TYROSINE-PROTEIN PHOSPHATASE"/>
    <property type="match status" value="1"/>
</dbReference>
<dbReference type="PATRIC" id="fig|1423784.4.peg.2113"/>
<dbReference type="InterPro" id="IPR000387">
    <property type="entry name" value="Tyr_Pase_dom"/>
</dbReference>
<dbReference type="GO" id="GO:0004721">
    <property type="term" value="F:phosphoprotein phosphatase activity"/>
    <property type="evidence" value="ECO:0007669"/>
    <property type="project" value="InterPro"/>
</dbReference>
<dbReference type="AlphaFoldDB" id="A0A0R1YWA6"/>
<dbReference type="PROSITE" id="PS50056">
    <property type="entry name" value="TYR_PHOSPHATASE_2"/>
    <property type="match status" value="1"/>
</dbReference>
<dbReference type="Proteomes" id="UP000051957">
    <property type="component" value="Unassembled WGS sequence"/>
</dbReference>
<dbReference type="SUPFAM" id="SSF52799">
    <property type="entry name" value="(Phosphotyrosine protein) phosphatases II"/>
    <property type="match status" value="1"/>
</dbReference>
<evidence type="ECO:0000313" key="4">
    <source>
        <dbReference type="Proteomes" id="UP000051957"/>
    </source>
</evidence>
<proteinExistence type="inferred from homology"/>
<reference evidence="3 4" key="1">
    <citation type="journal article" date="2015" name="Genome Announc.">
        <title>Expanding the biotechnology potential of lactobacilli through comparative genomics of 213 strains and associated genera.</title>
        <authorList>
            <person name="Sun Z."/>
            <person name="Harris H.M."/>
            <person name="McCann A."/>
            <person name="Guo C."/>
            <person name="Argimon S."/>
            <person name="Zhang W."/>
            <person name="Yang X."/>
            <person name="Jeffery I.B."/>
            <person name="Cooney J.C."/>
            <person name="Kagawa T.F."/>
            <person name="Liu W."/>
            <person name="Song Y."/>
            <person name="Salvetti E."/>
            <person name="Wrobel A."/>
            <person name="Rasinkangas P."/>
            <person name="Parkhill J."/>
            <person name="Rea M.C."/>
            <person name="O'Sullivan O."/>
            <person name="Ritari J."/>
            <person name="Douillard F.P."/>
            <person name="Paul Ross R."/>
            <person name="Yang R."/>
            <person name="Briner A.E."/>
            <person name="Felis G.E."/>
            <person name="de Vos W.M."/>
            <person name="Barrangou R."/>
            <person name="Klaenhammer T.R."/>
            <person name="Caufield P.W."/>
            <person name="Cui Y."/>
            <person name="Zhang H."/>
            <person name="O'Toole P.W."/>
        </authorList>
    </citation>
    <scope>NUCLEOTIDE SEQUENCE [LARGE SCALE GENOMIC DNA]</scope>
    <source>
        <strain evidence="3 4">DSM 5707</strain>
    </source>
</reference>
<dbReference type="PANTHER" id="PTHR31126:SF1">
    <property type="entry name" value="TYROSINE SPECIFIC PROTEIN PHOSPHATASES DOMAIN-CONTAINING PROTEIN"/>
    <property type="match status" value="1"/>
</dbReference>
<organism evidence="3 4">
    <name type="scientific">Lentilactobacillus parabuchneri DSM 5707 = NBRC 107865</name>
    <dbReference type="NCBI Taxonomy" id="1423784"/>
    <lineage>
        <taxon>Bacteria</taxon>
        <taxon>Bacillati</taxon>
        <taxon>Bacillota</taxon>
        <taxon>Bacilli</taxon>
        <taxon>Lactobacillales</taxon>
        <taxon>Lactobacillaceae</taxon>
        <taxon>Lentilactobacillus</taxon>
    </lineage>
</organism>
<dbReference type="GeneID" id="69802166"/>